<dbReference type="Gene3D" id="3.10.10.10">
    <property type="entry name" value="HIV Type 1 Reverse Transcriptase, subunit A, domain 1"/>
    <property type="match status" value="1"/>
</dbReference>
<dbReference type="InterPro" id="IPR043502">
    <property type="entry name" value="DNA/RNA_pol_sf"/>
</dbReference>
<dbReference type="CDD" id="cd09274">
    <property type="entry name" value="RNase_HI_RT_Ty3"/>
    <property type="match status" value="1"/>
</dbReference>
<keyword evidence="4" id="KW-0540">Nuclease</keyword>
<evidence type="ECO:0000256" key="3">
    <source>
        <dbReference type="ARBA" id="ARBA00022695"/>
    </source>
</evidence>
<dbReference type="Gene3D" id="4.10.60.10">
    <property type="entry name" value="Zinc finger, CCHC-type"/>
    <property type="match status" value="1"/>
</dbReference>
<dbReference type="EMBL" id="CP045890">
    <property type="protein sequence ID" value="QQP57154.1"/>
    <property type="molecule type" value="Genomic_DNA"/>
</dbReference>
<dbReference type="PANTHER" id="PTHR37984">
    <property type="entry name" value="PROTEIN CBG26694"/>
    <property type="match status" value="1"/>
</dbReference>
<gene>
    <name evidence="13" type="ORF">FKW44_002046</name>
</gene>
<evidence type="ECO:0000259" key="12">
    <source>
        <dbReference type="PROSITE" id="PS50994"/>
    </source>
</evidence>
<keyword evidence="5" id="KW-0255">Endonuclease</keyword>
<dbReference type="GO" id="GO:0015074">
    <property type="term" value="P:DNA integration"/>
    <property type="evidence" value="ECO:0007669"/>
    <property type="project" value="InterPro"/>
</dbReference>
<name>A0A7T8QW08_CALRO</name>
<dbReference type="CDD" id="cd00303">
    <property type="entry name" value="retropepsin_like"/>
    <property type="match status" value="1"/>
</dbReference>
<evidence type="ECO:0000256" key="9">
    <source>
        <dbReference type="SAM" id="MobiDB-lite"/>
    </source>
</evidence>
<dbReference type="FunFam" id="3.10.20.370:FF:000001">
    <property type="entry name" value="Retrovirus-related Pol polyprotein from transposon 17.6-like protein"/>
    <property type="match status" value="1"/>
</dbReference>
<dbReference type="InterPro" id="IPR036397">
    <property type="entry name" value="RNaseH_sf"/>
</dbReference>
<dbReference type="GO" id="GO:0016787">
    <property type="term" value="F:hydrolase activity"/>
    <property type="evidence" value="ECO:0007669"/>
    <property type="project" value="UniProtKB-KW"/>
</dbReference>
<dbReference type="InterPro" id="IPR036875">
    <property type="entry name" value="Znf_CCHC_sf"/>
</dbReference>
<keyword evidence="7" id="KW-0695">RNA-directed DNA polymerase</keyword>
<dbReference type="CDD" id="cd01647">
    <property type="entry name" value="RT_LTR"/>
    <property type="match status" value="1"/>
</dbReference>
<dbReference type="Pfam" id="PF13975">
    <property type="entry name" value="gag-asp_proteas"/>
    <property type="match status" value="1"/>
</dbReference>
<dbReference type="Pfam" id="PF00078">
    <property type="entry name" value="RVT_1"/>
    <property type="match status" value="1"/>
</dbReference>
<feature type="non-terminal residue" evidence="13">
    <location>
        <position position="1"/>
    </location>
</feature>
<dbReference type="EC" id="2.7.7.49" evidence="1"/>
<accession>A0A7T8QW08</accession>
<dbReference type="Proteomes" id="UP000595437">
    <property type="component" value="Chromosome 1"/>
</dbReference>
<dbReference type="InterPro" id="IPR041373">
    <property type="entry name" value="RT_RNaseH"/>
</dbReference>
<dbReference type="InterPro" id="IPR012337">
    <property type="entry name" value="RNaseH-like_sf"/>
</dbReference>
<dbReference type="InterPro" id="IPR001878">
    <property type="entry name" value="Znf_CCHC"/>
</dbReference>
<dbReference type="GO" id="GO:0003964">
    <property type="term" value="F:RNA-directed DNA polymerase activity"/>
    <property type="evidence" value="ECO:0007669"/>
    <property type="project" value="UniProtKB-KW"/>
</dbReference>
<dbReference type="AlphaFoldDB" id="A0A7T8QW08"/>
<evidence type="ECO:0000256" key="8">
    <source>
        <dbReference type="PROSITE-ProRule" id="PRU00047"/>
    </source>
</evidence>
<sequence>SKQWTHWIATFENFLKSTSDLKDTDASIKLNILINHVSASIYEYISEAATYEDAVKILDSIFNKKKSEVFARHLLSSKKQEEGESLEEFLQSLKLLSKDCNFKAASSDQIRNDSLRDSFISGLRSSSIRQRLLENYTLTLESAFDQARAMEMAELQASSYAQAYSPPVNTVHEKETNPPPLEEEKACAFTRSRCFFCGYAFHQRAQCPARNVTCRKCEKKGHYSRACKARGIDRALSVIATTTIKKPGFISGPPYCLRRASIKIILNEVPIDALVDTGSSKSFLNHDLIKKYGWNVFPESSPVSMASTDLTSSTLGKCEVIIKIGETNYTPLKISILENLCCGVLLGQDFLSLHSHVRITFGGMLPALEVAHTDVTSTCALASIGGVPSPRLFSNLLPDCKPIATKSRRHSREDEEFIDTEVKRMLLEDIIEPCRSPWRAQVVVVTNSNKKRLVIDYSQTINKFTLLDAYPLPRINDLISKVAENRVFSTVDLKSAYHQVEILEDERFYTAFEACGKLFQFKRIPFGVTNGVASFQRIIDFIIEKENLKNTFAYIDDVTICGKDLAEHEMNLNKFMDAAKKYRLTINENKSKFRLTNIKLLGCEIAHGTLKPDPDRMKSLLDMPLPKDKKSLKRALGMFSHYSKWIPRFSYKIKPFSNISNFPLGSQAEEHFENLKKEISRSTMTVVDLSMPMTVETDASEHAIGATLGQEGRPVAFYSRTLSPSEKRHPSVEKEAYAIVESIRKWRHFLLGRHFTLITDQESVSYVFNQRHTCKIKNEKIMRWRLELSCFSYTIIHRPGKANVVADGLSRVCGSTHSAGQLLQLHKDLCHPGIRRFFHFIKSKNLPFSIDEVRKAIFSCKECRELKPLFFKPSNEPLIKATKPMERLSLDFKGPLPSCSRNKYLLTMVDEYSRFPFAYPCPDVSSQSVIRGLLEVFSIFGLPSLVHTDRGKGFMSKELSEFLHKKGVAISHSTPYNPSGNGQIEKYNGVIWKTVQLALKTNGADISSWESVLHDALHSIRSLLCTSTNETPHERMFRHDRKTTNGVSLPTWLTTPGPVLVKRHVRTSKSDPLVDEAELMEVNPHYAHVRFPNGRESTVSLKHLAPIGGNPCPESIIPLETPESDISIPLADTQELQDTPNPTTELPGVDSSEEKSDTPSTAPRRSGRERKTTKFYPN</sequence>
<dbReference type="PROSITE" id="PS50878">
    <property type="entry name" value="RT_POL"/>
    <property type="match status" value="1"/>
</dbReference>
<dbReference type="GO" id="GO:0042575">
    <property type="term" value="C:DNA polymerase complex"/>
    <property type="evidence" value="ECO:0007669"/>
    <property type="project" value="UniProtKB-ARBA"/>
</dbReference>
<keyword evidence="3" id="KW-0548">Nucleotidyltransferase</keyword>
<dbReference type="Gene3D" id="3.30.70.270">
    <property type="match status" value="2"/>
</dbReference>
<keyword evidence="14" id="KW-1185">Reference proteome</keyword>
<dbReference type="Pfam" id="PF17917">
    <property type="entry name" value="RT_RNaseH"/>
    <property type="match status" value="1"/>
</dbReference>
<evidence type="ECO:0000256" key="7">
    <source>
        <dbReference type="ARBA" id="ARBA00022918"/>
    </source>
</evidence>
<evidence type="ECO:0000256" key="5">
    <source>
        <dbReference type="ARBA" id="ARBA00022759"/>
    </source>
</evidence>
<dbReference type="InterPro" id="IPR001584">
    <property type="entry name" value="Integrase_cat-core"/>
</dbReference>
<dbReference type="PROSITE" id="PS50994">
    <property type="entry name" value="INTEGRASE"/>
    <property type="match status" value="1"/>
</dbReference>
<dbReference type="SUPFAM" id="SSF50630">
    <property type="entry name" value="Acid proteases"/>
    <property type="match status" value="1"/>
</dbReference>
<dbReference type="GO" id="GO:0004519">
    <property type="term" value="F:endonuclease activity"/>
    <property type="evidence" value="ECO:0007669"/>
    <property type="project" value="UniProtKB-KW"/>
</dbReference>
<dbReference type="Gene3D" id="2.40.70.10">
    <property type="entry name" value="Acid Proteases"/>
    <property type="match status" value="1"/>
</dbReference>
<evidence type="ECO:0000256" key="1">
    <source>
        <dbReference type="ARBA" id="ARBA00012493"/>
    </source>
</evidence>
<evidence type="ECO:0000256" key="6">
    <source>
        <dbReference type="ARBA" id="ARBA00022801"/>
    </source>
</evidence>
<feature type="compositionally biased region" description="Polar residues" evidence="9">
    <location>
        <begin position="1134"/>
        <end position="1144"/>
    </location>
</feature>
<dbReference type="InterPro" id="IPR050951">
    <property type="entry name" value="Retrovirus_Pol_polyprotein"/>
</dbReference>
<keyword evidence="8" id="KW-0862">Zinc</keyword>
<dbReference type="PROSITE" id="PS50158">
    <property type="entry name" value="ZF_CCHC"/>
    <property type="match status" value="1"/>
</dbReference>
<dbReference type="InterPro" id="IPR021109">
    <property type="entry name" value="Peptidase_aspartic_dom_sf"/>
</dbReference>
<evidence type="ECO:0000259" key="11">
    <source>
        <dbReference type="PROSITE" id="PS50878"/>
    </source>
</evidence>
<keyword evidence="8" id="KW-0863">Zinc-finger</keyword>
<feature type="domain" description="CCHC-type" evidence="10">
    <location>
        <begin position="214"/>
        <end position="228"/>
    </location>
</feature>
<reference evidence="14" key="1">
    <citation type="submission" date="2021-01" db="EMBL/GenBank/DDBJ databases">
        <title>Caligus Genome Assembly.</title>
        <authorList>
            <person name="Gallardo-Escarate C."/>
        </authorList>
    </citation>
    <scope>NUCLEOTIDE SEQUENCE [LARGE SCALE GENOMIC DNA]</scope>
</reference>
<dbReference type="GO" id="GO:0008270">
    <property type="term" value="F:zinc ion binding"/>
    <property type="evidence" value="ECO:0007669"/>
    <property type="project" value="UniProtKB-KW"/>
</dbReference>
<organism evidence="13 14">
    <name type="scientific">Caligus rogercresseyi</name>
    <name type="common">Sea louse</name>
    <dbReference type="NCBI Taxonomy" id="217165"/>
    <lineage>
        <taxon>Eukaryota</taxon>
        <taxon>Metazoa</taxon>
        <taxon>Ecdysozoa</taxon>
        <taxon>Arthropoda</taxon>
        <taxon>Crustacea</taxon>
        <taxon>Multicrustacea</taxon>
        <taxon>Hexanauplia</taxon>
        <taxon>Copepoda</taxon>
        <taxon>Siphonostomatoida</taxon>
        <taxon>Caligidae</taxon>
        <taxon>Caligus</taxon>
    </lineage>
</organism>
<evidence type="ECO:0000313" key="14">
    <source>
        <dbReference type="Proteomes" id="UP000595437"/>
    </source>
</evidence>
<evidence type="ECO:0000313" key="13">
    <source>
        <dbReference type="EMBL" id="QQP57154.1"/>
    </source>
</evidence>
<feature type="compositionally biased region" description="Basic residues" evidence="9">
    <location>
        <begin position="1165"/>
        <end position="1178"/>
    </location>
</feature>
<evidence type="ECO:0000256" key="2">
    <source>
        <dbReference type="ARBA" id="ARBA00022679"/>
    </source>
</evidence>
<feature type="region of interest" description="Disordered" evidence="9">
    <location>
        <begin position="1130"/>
        <end position="1178"/>
    </location>
</feature>
<dbReference type="SUPFAM" id="SSF53098">
    <property type="entry name" value="Ribonuclease H-like"/>
    <property type="match status" value="1"/>
</dbReference>
<dbReference type="SUPFAM" id="SSF57756">
    <property type="entry name" value="Retrovirus zinc finger-like domains"/>
    <property type="match status" value="1"/>
</dbReference>
<dbReference type="Gene3D" id="3.30.420.10">
    <property type="entry name" value="Ribonuclease H-like superfamily/Ribonuclease H"/>
    <property type="match status" value="1"/>
</dbReference>
<feature type="domain" description="Reverse transcriptase" evidence="11">
    <location>
        <begin position="424"/>
        <end position="605"/>
    </location>
</feature>
<evidence type="ECO:0000256" key="4">
    <source>
        <dbReference type="ARBA" id="ARBA00022722"/>
    </source>
</evidence>
<protein>
    <recommendedName>
        <fullName evidence="1">RNA-directed DNA polymerase</fullName>
        <ecNumber evidence="1">2.7.7.49</ecNumber>
    </recommendedName>
</protein>
<feature type="domain" description="Integrase catalytic" evidence="12">
    <location>
        <begin position="880"/>
        <end position="1040"/>
    </location>
</feature>
<dbReference type="Pfam" id="PF00665">
    <property type="entry name" value="rve"/>
    <property type="match status" value="1"/>
</dbReference>
<keyword evidence="6" id="KW-0378">Hydrolase</keyword>
<dbReference type="SUPFAM" id="SSF56672">
    <property type="entry name" value="DNA/RNA polymerases"/>
    <property type="match status" value="1"/>
</dbReference>
<dbReference type="PANTHER" id="PTHR37984:SF9">
    <property type="entry name" value="INTEGRASE CATALYTIC DOMAIN-CONTAINING PROTEIN"/>
    <property type="match status" value="1"/>
</dbReference>
<dbReference type="OrthoDB" id="6372777at2759"/>
<dbReference type="InterPro" id="IPR043128">
    <property type="entry name" value="Rev_trsase/Diguanyl_cyclase"/>
</dbReference>
<proteinExistence type="predicted"/>
<keyword evidence="2" id="KW-0808">Transferase</keyword>
<dbReference type="SMART" id="SM00343">
    <property type="entry name" value="ZnF_C2HC"/>
    <property type="match status" value="2"/>
</dbReference>
<dbReference type="InterPro" id="IPR000477">
    <property type="entry name" value="RT_dom"/>
</dbReference>
<keyword evidence="8" id="KW-0479">Metal-binding</keyword>
<dbReference type="GO" id="GO:0003676">
    <property type="term" value="F:nucleic acid binding"/>
    <property type="evidence" value="ECO:0007669"/>
    <property type="project" value="InterPro"/>
</dbReference>
<evidence type="ECO:0000259" key="10">
    <source>
        <dbReference type="PROSITE" id="PS50158"/>
    </source>
</evidence>